<dbReference type="AlphaFoldDB" id="A0AAD3D750"/>
<evidence type="ECO:0000259" key="2">
    <source>
        <dbReference type="Pfam" id="PF00134"/>
    </source>
</evidence>
<dbReference type="Pfam" id="PF00134">
    <property type="entry name" value="Cyclin_N"/>
    <property type="match status" value="1"/>
</dbReference>
<dbReference type="InterPro" id="IPR006671">
    <property type="entry name" value="Cyclin_N"/>
</dbReference>
<proteinExistence type="predicted"/>
<reference evidence="3 4" key="1">
    <citation type="journal article" date="2021" name="Sci. Rep.">
        <title>The genome of the diatom Chaetoceros tenuissimus carries an ancient integrated fragment of an extant virus.</title>
        <authorList>
            <person name="Hongo Y."/>
            <person name="Kimura K."/>
            <person name="Takaki Y."/>
            <person name="Yoshida Y."/>
            <person name="Baba S."/>
            <person name="Kobayashi G."/>
            <person name="Nagasaki K."/>
            <person name="Hano T."/>
            <person name="Tomaru Y."/>
        </authorList>
    </citation>
    <scope>NUCLEOTIDE SEQUENCE [LARGE SCALE GENOMIC DNA]</scope>
    <source>
        <strain evidence="3 4">NIES-3715</strain>
    </source>
</reference>
<dbReference type="Gene3D" id="1.10.472.10">
    <property type="entry name" value="Cyclin-like"/>
    <property type="match status" value="2"/>
</dbReference>
<keyword evidence="4" id="KW-1185">Reference proteome</keyword>
<dbReference type="SUPFAM" id="SSF47954">
    <property type="entry name" value="Cyclin-like"/>
    <property type="match status" value="1"/>
</dbReference>
<feature type="region of interest" description="Disordered" evidence="1">
    <location>
        <begin position="1"/>
        <end position="25"/>
    </location>
</feature>
<dbReference type="EMBL" id="BLLK01000060">
    <property type="protein sequence ID" value="GFH58005.1"/>
    <property type="molecule type" value="Genomic_DNA"/>
</dbReference>
<feature type="compositionally biased region" description="Basic and acidic residues" evidence="1">
    <location>
        <begin position="1"/>
        <end position="18"/>
    </location>
</feature>
<name>A0AAD3D750_9STRA</name>
<dbReference type="InterPro" id="IPR036915">
    <property type="entry name" value="Cyclin-like_sf"/>
</dbReference>
<sequence length="318" mass="36542">MMMHIIPEDDKPILRGESDDHEEDDHESVLIDIARDEQLDRHATAYEQELCDTYQCSDYFAQFLSNSHPQDKNSNVALQQPDPSWRVNICEWLEQAMEIKGEVLYITMNTFDRFMSISSKSNTTISWNSFQLAALAAASIALKMTDSGKEHIPFLVKNTNDIDITANQISLKEQEVLVKLDWKIAPPTPHYFCKEYFEFLPRAVSFFPGRKRDIIDRTIFLLHLSMKDFPFFASMKANSIALAAVLNATRISFAREARVFGGQICDDLIEEIRTYLGEFFNVEEVASCQRRLYSLYDPEHDGNLEDIPLPVEIAVIPK</sequence>
<accession>A0AAD3D750</accession>
<comment type="caution">
    <text evidence="3">The sequence shown here is derived from an EMBL/GenBank/DDBJ whole genome shotgun (WGS) entry which is preliminary data.</text>
</comment>
<protein>
    <recommendedName>
        <fullName evidence="2">Cyclin N-terminal domain-containing protein</fullName>
    </recommendedName>
</protein>
<dbReference type="InterPro" id="IPR039361">
    <property type="entry name" value="Cyclin"/>
</dbReference>
<dbReference type="Proteomes" id="UP001054902">
    <property type="component" value="Unassembled WGS sequence"/>
</dbReference>
<dbReference type="PANTHER" id="PTHR10177">
    <property type="entry name" value="CYCLINS"/>
    <property type="match status" value="1"/>
</dbReference>
<feature type="domain" description="Cyclin N-terminal" evidence="2">
    <location>
        <begin position="63"/>
        <end position="184"/>
    </location>
</feature>
<gene>
    <name evidence="3" type="ORF">CTEN210_14481</name>
</gene>
<organism evidence="3 4">
    <name type="scientific">Chaetoceros tenuissimus</name>
    <dbReference type="NCBI Taxonomy" id="426638"/>
    <lineage>
        <taxon>Eukaryota</taxon>
        <taxon>Sar</taxon>
        <taxon>Stramenopiles</taxon>
        <taxon>Ochrophyta</taxon>
        <taxon>Bacillariophyta</taxon>
        <taxon>Coscinodiscophyceae</taxon>
        <taxon>Chaetocerotophycidae</taxon>
        <taxon>Chaetocerotales</taxon>
        <taxon>Chaetocerotaceae</taxon>
        <taxon>Chaetoceros</taxon>
    </lineage>
</organism>
<evidence type="ECO:0000313" key="4">
    <source>
        <dbReference type="Proteomes" id="UP001054902"/>
    </source>
</evidence>
<evidence type="ECO:0000313" key="3">
    <source>
        <dbReference type="EMBL" id="GFH58005.1"/>
    </source>
</evidence>
<evidence type="ECO:0000256" key="1">
    <source>
        <dbReference type="SAM" id="MobiDB-lite"/>
    </source>
</evidence>